<dbReference type="Pfam" id="PF00023">
    <property type="entry name" value="Ank"/>
    <property type="match status" value="1"/>
</dbReference>
<dbReference type="Pfam" id="PF12796">
    <property type="entry name" value="Ank_2"/>
    <property type="match status" value="1"/>
</dbReference>
<keyword evidence="1" id="KW-0677">Repeat</keyword>
<sequence>MHRSSKENVCGGLTLAGSSAPLSRSLTAPAAGWGRELEGQERENLLEQTPLHIASRLGKTEIVQLLLQHMAHPDAATTNGYTPLHISAREGQVDVASVLLEAGASHSMSTKVRQNQGVTPLHLASQEGHTDMVTLLLEKGSNIHVATKVTHNQRQSTVGGSIQ</sequence>
<keyword evidence="5" id="KW-1185">Reference proteome</keyword>
<dbReference type="PANTHER" id="PTHR24123:SF49">
    <property type="entry name" value="ANKYRIN-2-LIKE ISOFORM X1"/>
    <property type="match status" value="1"/>
</dbReference>
<reference evidence="4" key="2">
    <citation type="submission" date="2025-09" db="UniProtKB">
        <authorList>
            <consortium name="Ensembl"/>
        </authorList>
    </citation>
    <scope>IDENTIFICATION</scope>
</reference>
<dbReference type="AlphaFoldDB" id="A0A8C0BSB9"/>
<dbReference type="Ensembl" id="ENSBJAT00000021026.1">
    <property type="protein sequence ID" value="ENSBJAP00000020448.1"/>
    <property type="gene ID" value="ENSBJAG00000013405.1"/>
</dbReference>
<dbReference type="Gene3D" id="1.25.40.20">
    <property type="entry name" value="Ankyrin repeat-containing domain"/>
    <property type="match status" value="1"/>
</dbReference>
<protein>
    <submittedName>
        <fullName evidence="4">Uncharacterized protein</fullName>
    </submittedName>
</protein>
<name>A0A8C0BSB9_9AVES</name>
<dbReference type="SMART" id="SM00248">
    <property type="entry name" value="ANK"/>
    <property type="match status" value="3"/>
</dbReference>
<keyword evidence="2 3" id="KW-0040">ANK repeat</keyword>
<dbReference type="PROSITE" id="PS50088">
    <property type="entry name" value="ANK_REPEAT"/>
    <property type="match status" value="3"/>
</dbReference>
<reference evidence="4" key="1">
    <citation type="submission" date="2025-08" db="UniProtKB">
        <authorList>
            <consortium name="Ensembl"/>
        </authorList>
    </citation>
    <scope>IDENTIFICATION</scope>
</reference>
<evidence type="ECO:0000256" key="2">
    <source>
        <dbReference type="ARBA" id="ARBA00023043"/>
    </source>
</evidence>
<evidence type="ECO:0000256" key="3">
    <source>
        <dbReference type="PROSITE-ProRule" id="PRU00023"/>
    </source>
</evidence>
<evidence type="ECO:0000313" key="4">
    <source>
        <dbReference type="Ensembl" id="ENSBJAP00000020448.1"/>
    </source>
</evidence>
<evidence type="ECO:0000313" key="5">
    <source>
        <dbReference type="Proteomes" id="UP000694555"/>
    </source>
</evidence>
<dbReference type="InterPro" id="IPR051165">
    <property type="entry name" value="Multifunctional_ANK_Repeat"/>
</dbReference>
<dbReference type="PROSITE" id="PS50297">
    <property type="entry name" value="ANK_REP_REGION"/>
    <property type="match status" value="3"/>
</dbReference>
<dbReference type="PANTHER" id="PTHR24123">
    <property type="entry name" value="ANKYRIN REPEAT-CONTAINING"/>
    <property type="match status" value="1"/>
</dbReference>
<feature type="repeat" description="ANK" evidence="3">
    <location>
        <begin position="116"/>
        <end position="148"/>
    </location>
</feature>
<dbReference type="Proteomes" id="UP000694555">
    <property type="component" value="Unplaced"/>
</dbReference>
<dbReference type="SUPFAM" id="SSF48403">
    <property type="entry name" value="Ankyrin repeat"/>
    <property type="match status" value="1"/>
</dbReference>
<dbReference type="InterPro" id="IPR002110">
    <property type="entry name" value="Ankyrin_rpt"/>
</dbReference>
<proteinExistence type="predicted"/>
<feature type="repeat" description="ANK" evidence="3">
    <location>
        <begin position="46"/>
        <end position="78"/>
    </location>
</feature>
<evidence type="ECO:0000256" key="1">
    <source>
        <dbReference type="ARBA" id="ARBA00022737"/>
    </source>
</evidence>
<feature type="repeat" description="ANK" evidence="3">
    <location>
        <begin position="79"/>
        <end position="111"/>
    </location>
</feature>
<dbReference type="PRINTS" id="PR01415">
    <property type="entry name" value="ANKYRIN"/>
</dbReference>
<dbReference type="InterPro" id="IPR036770">
    <property type="entry name" value="Ankyrin_rpt-contain_sf"/>
</dbReference>
<organism evidence="4 5">
    <name type="scientific">Buteo japonicus</name>
    <dbReference type="NCBI Taxonomy" id="224669"/>
    <lineage>
        <taxon>Eukaryota</taxon>
        <taxon>Metazoa</taxon>
        <taxon>Chordata</taxon>
        <taxon>Craniata</taxon>
        <taxon>Vertebrata</taxon>
        <taxon>Euteleostomi</taxon>
        <taxon>Archelosauria</taxon>
        <taxon>Archosauria</taxon>
        <taxon>Dinosauria</taxon>
        <taxon>Saurischia</taxon>
        <taxon>Theropoda</taxon>
        <taxon>Coelurosauria</taxon>
        <taxon>Aves</taxon>
        <taxon>Neognathae</taxon>
        <taxon>Neoaves</taxon>
        <taxon>Telluraves</taxon>
        <taxon>Accipitrimorphae</taxon>
        <taxon>Accipitriformes</taxon>
        <taxon>Accipitridae</taxon>
        <taxon>Accipitrinae</taxon>
        <taxon>Buteo</taxon>
    </lineage>
</organism>
<accession>A0A8C0BSB9</accession>